<reference evidence="1" key="1">
    <citation type="submission" date="2016-05" db="EMBL/GenBank/DDBJ databases">
        <authorList>
            <person name="Lavstsen T."/>
            <person name="Jespersen J.S."/>
        </authorList>
    </citation>
    <scope>NUCLEOTIDE SEQUENCE</scope>
    <source>
        <tissue evidence="1">Brain</tissue>
    </source>
</reference>
<dbReference type="EMBL" id="HAED01012612">
    <property type="protein sequence ID" value="SBQ99006.1"/>
    <property type="molecule type" value="Transcribed_RNA"/>
</dbReference>
<accession>A0A1A8K4F2</accession>
<sequence>RLISLTETEWQVGDSGTASALLSRSTRLRLLLVDGSVVGGDLLFKVSEPVGTAILPVSLPRGRTQSA</sequence>
<dbReference type="AlphaFoldDB" id="A0A1A8K4F2"/>
<protein>
    <submittedName>
        <fullName evidence="1">Uncharacterized protein</fullName>
    </submittedName>
</protein>
<feature type="non-terminal residue" evidence="1">
    <location>
        <position position="67"/>
    </location>
</feature>
<dbReference type="EMBL" id="HAEE01007082">
    <property type="protein sequence ID" value="SBR27102.1"/>
    <property type="molecule type" value="Transcribed_RNA"/>
</dbReference>
<name>A0A1A8K4F2_NOTKU</name>
<gene>
    <name evidence="1" type="primary">CABZ01084505.1</name>
</gene>
<feature type="non-terminal residue" evidence="1">
    <location>
        <position position="1"/>
    </location>
</feature>
<evidence type="ECO:0000313" key="1">
    <source>
        <dbReference type="EMBL" id="SBR27102.1"/>
    </source>
</evidence>
<reference evidence="1" key="2">
    <citation type="submission" date="2016-06" db="EMBL/GenBank/DDBJ databases">
        <title>The genome of a short-lived fish provides insights into sex chromosome evolution and the genetic control of aging.</title>
        <authorList>
            <person name="Reichwald K."/>
            <person name="Felder M."/>
            <person name="Petzold A."/>
            <person name="Koch P."/>
            <person name="Groth M."/>
            <person name="Platzer M."/>
        </authorList>
    </citation>
    <scope>NUCLEOTIDE SEQUENCE</scope>
    <source>
        <tissue evidence="1">Brain</tissue>
    </source>
</reference>
<proteinExistence type="predicted"/>
<organism evidence="1">
    <name type="scientific">Nothobranchius kuhntae</name>
    <name type="common">Beira killifish</name>
    <dbReference type="NCBI Taxonomy" id="321403"/>
    <lineage>
        <taxon>Eukaryota</taxon>
        <taxon>Metazoa</taxon>
        <taxon>Chordata</taxon>
        <taxon>Craniata</taxon>
        <taxon>Vertebrata</taxon>
        <taxon>Euteleostomi</taxon>
        <taxon>Actinopterygii</taxon>
        <taxon>Neopterygii</taxon>
        <taxon>Teleostei</taxon>
        <taxon>Neoteleostei</taxon>
        <taxon>Acanthomorphata</taxon>
        <taxon>Ovalentaria</taxon>
        <taxon>Atherinomorphae</taxon>
        <taxon>Cyprinodontiformes</taxon>
        <taxon>Nothobranchiidae</taxon>
        <taxon>Nothobranchius</taxon>
    </lineage>
</organism>